<dbReference type="RefSeq" id="XP_056064587.1">
    <property type="nucleotide sequence ID" value="XM_056208612.1"/>
</dbReference>
<evidence type="ECO:0000256" key="8">
    <source>
        <dbReference type="ARBA" id="ARBA00022842"/>
    </source>
</evidence>
<dbReference type="Pfam" id="PF00293">
    <property type="entry name" value="NUDIX"/>
    <property type="match status" value="1"/>
</dbReference>
<dbReference type="GO" id="GO:0005840">
    <property type="term" value="C:ribosome"/>
    <property type="evidence" value="ECO:0007669"/>
    <property type="project" value="UniProtKB-KW"/>
</dbReference>
<comment type="cofactor">
    <cofactor evidence="2">
        <name>Zn(2+)</name>
        <dbReference type="ChEBI" id="CHEBI:29105"/>
    </cofactor>
</comment>
<dbReference type="PRINTS" id="PR00502">
    <property type="entry name" value="NUDIXFAMILY"/>
</dbReference>
<evidence type="ECO:0000256" key="9">
    <source>
        <dbReference type="ARBA" id="ARBA00022980"/>
    </source>
</evidence>
<dbReference type="InterPro" id="IPR050241">
    <property type="entry name" value="NAD-cap_RNA_hydrolase_NudC"/>
</dbReference>
<dbReference type="GO" id="GO:0003735">
    <property type="term" value="F:structural constituent of ribosome"/>
    <property type="evidence" value="ECO:0007669"/>
    <property type="project" value="InterPro"/>
</dbReference>
<dbReference type="Gene3D" id="3.90.79.10">
    <property type="entry name" value="Nucleoside Triphosphate Pyrophosphohydrolase"/>
    <property type="match status" value="1"/>
</dbReference>
<dbReference type="OrthoDB" id="10249612at2759"/>
<dbReference type="PRINTS" id="PR00975">
    <property type="entry name" value="RIBOSOMALS19"/>
</dbReference>
<evidence type="ECO:0000256" key="7">
    <source>
        <dbReference type="ARBA" id="ARBA00022801"/>
    </source>
</evidence>
<dbReference type="InterPro" id="IPR015797">
    <property type="entry name" value="NUDIX_hydrolase-like_dom_sf"/>
</dbReference>
<dbReference type="PANTHER" id="PTHR42904">
    <property type="entry name" value="NUDIX HYDROLASE, NUDC SUBFAMILY"/>
    <property type="match status" value="1"/>
</dbReference>
<keyword evidence="9 13" id="KW-0689">Ribosomal protein</keyword>
<dbReference type="GO" id="GO:0046872">
    <property type="term" value="F:metal ion binding"/>
    <property type="evidence" value="ECO:0007669"/>
    <property type="project" value="UniProtKB-KW"/>
</dbReference>
<comment type="cofactor">
    <cofactor evidence="1">
        <name>Mg(2+)</name>
        <dbReference type="ChEBI" id="CHEBI:18420"/>
    </cofactor>
</comment>
<dbReference type="GeneID" id="80903313"/>
<dbReference type="SUPFAM" id="SSF54570">
    <property type="entry name" value="Ribosomal protein S19"/>
    <property type="match status" value="1"/>
</dbReference>
<dbReference type="InterPro" id="IPR000086">
    <property type="entry name" value="NUDIX_hydrolase_dom"/>
</dbReference>
<dbReference type="PANTHER" id="PTHR42904:SF6">
    <property type="entry name" value="NAD-CAPPED RNA HYDROLASE NUDT12"/>
    <property type="match status" value="1"/>
</dbReference>
<evidence type="ECO:0000313" key="16">
    <source>
        <dbReference type="Proteomes" id="UP000232875"/>
    </source>
</evidence>
<keyword evidence="16" id="KW-1185">Reference proteome</keyword>
<comment type="similarity">
    <text evidence="4">Belongs to the Nudix hydrolase family. NudC subfamily.</text>
</comment>
<evidence type="ECO:0000256" key="5">
    <source>
        <dbReference type="ARBA" id="ARBA00012381"/>
    </source>
</evidence>
<organism evidence="15 16">
    <name type="scientific">Malassezia vespertilionis</name>
    <dbReference type="NCBI Taxonomy" id="2020962"/>
    <lineage>
        <taxon>Eukaryota</taxon>
        <taxon>Fungi</taxon>
        <taxon>Dikarya</taxon>
        <taxon>Basidiomycota</taxon>
        <taxon>Ustilaginomycotina</taxon>
        <taxon>Malasseziomycetes</taxon>
        <taxon>Malasseziales</taxon>
        <taxon>Malasseziaceae</taxon>
        <taxon>Malassezia</taxon>
    </lineage>
</organism>
<evidence type="ECO:0000256" key="13">
    <source>
        <dbReference type="RuleBase" id="RU003485"/>
    </source>
</evidence>
<dbReference type="InterPro" id="IPR002222">
    <property type="entry name" value="Ribosomal_uS19"/>
</dbReference>
<dbReference type="InterPro" id="IPR020084">
    <property type="entry name" value="NUDIX_hydrolase_CS"/>
</dbReference>
<evidence type="ECO:0000256" key="1">
    <source>
        <dbReference type="ARBA" id="ARBA00001946"/>
    </source>
</evidence>
<dbReference type="CDD" id="cd03429">
    <property type="entry name" value="NUDIX_NADH_pyrophosphatase_Nudt13"/>
    <property type="match status" value="1"/>
</dbReference>
<dbReference type="InterPro" id="IPR023575">
    <property type="entry name" value="Ribosomal_uS19_SF"/>
</dbReference>
<protein>
    <recommendedName>
        <fullName evidence="5">NAD(+) diphosphatase</fullName>
        <ecNumber evidence="5">3.6.1.22</ecNumber>
    </recommendedName>
</protein>
<dbReference type="GO" id="GO:0006412">
    <property type="term" value="P:translation"/>
    <property type="evidence" value="ECO:0007669"/>
    <property type="project" value="InterPro"/>
</dbReference>
<dbReference type="PROSITE" id="PS00323">
    <property type="entry name" value="RIBOSOMAL_S19"/>
    <property type="match status" value="1"/>
</dbReference>
<evidence type="ECO:0000256" key="6">
    <source>
        <dbReference type="ARBA" id="ARBA00022723"/>
    </source>
</evidence>
<dbReference type="Gene3D" id="3.90.79.20">
    <property type="match status" value="1"/>
</dbReference>
<dbReference type="InterPro" id="IPR020934">
    <property type="entry name" value="Ribosomal_uS19_CS"/>
</dbReference>
<dbReference type="EMBL" id="KZ454994">
    <property type="protein sequence ID" value="PKI82619.1"/>
    <property type="molecule type" value="Genomic_DNA"/>
</dbReference>
<dbReference type="HAMAP" id="MF_00531">
    <property type="entry name" value="Ribosomal_uS19"/>
    <property type="match status" value="1"/>
</dbReference>
<evidence type="ECO:0000256" key="11">
    <source>
        <dbReference type="ARBA" id="ARBA00023274"/>
    </source>
</evidence>
<dbReference type="GO" id="GO:0006742">
    <property type="term" value="P:NADP+ catabolic process"/>
    <property type="evidence" value="ECO:0007669"/>
    <property type="project" value="TreeGrafter"/>
</dbReference>
<dbReference type="PROSITE" id="PS00893">
    <property type="entry name" value="NUDIX_BOX"/>
    <property type="match status" value="1"/>
</dbReference>
<evidence type="ECO:0000313" key="15">
    <source>
        <dbReference type="EMBL" id="PKI82619.1"/>
    </source>
</evidence>
<dbReference type="GO" id="GO:0003723">
    <property type="term" value="F:RNA binding"/>
    <property type="evidence" value="ECO:0007669"/>
    <property type="project" value="InterPro"/>
</dbReference>
<keyword evidence="6" id="KW-0479">Metal-binding</keyword>
<feature type="domain" description="Nudix hydrolase" evidence="14">
    <location>
        <begin position="282"/>
        <end position="411"/>
    </location>
</feature>
<keyword evidence="7" id="KW-0378">Hydrolase</keyword>
<dbReference type="GO" id="GO:1990904">
    <property type="term" value="C:ribonucleoprotein complex"/>
    <property type="evidence" value="ECO:0007669"/>
    <property type="project" value="UniProtKB-KW"/>
</dbReference>
<keyword evidence="11 13" id="KW-0687">Ribonucleoprotein</keyword>
<accession>A0A2N1J7V0</accession>
<dbReference type="InterPro" id="IPR049734">
    <property type="entry name" value="NudC-like_C"/>
</dbReference>
<reference evidence="15 16" key="1">
    <citation type="submission" date="2017-10" db="EMBL/GenBank/DDBJ databases">
        <title>A novel species of cold-tolerant Malassezia isolated from bats.</title>
        <authorList>
            <person name="Lorch J.M."/>
            <person name="Palmer J.M."/>
            <person name="Vanderwolf K.J."/>
            <person name="Schmidt K.Z."/>
            <person name="Verant M.L."/>
            <person name="Weller T.J."/>
            <person name="Blehert D.S."/>
        </authorList>
    </citation>
    <scope>NUCLEOTIDE SEQUENCE [LARGE SCALE GENOMIC DNA]</scope>
    <source>
        <strain evidence="15 16">NWHC:44797-103</strain>
    </source>
</reference>
<dbReference type="GO" id="GO:0005829">
    <property type="term" value="C:cytosol"/>
    <property type="evidence" value="ECO:0007669"/>
    <property type="project" value="TreeGrafter"/>
</dbReference>
<name>A0A2N1J7V0_9BASI</name>
<dbReference type="SUPFAM" id="SSF55811">
    <property type="entry name" value="Nudix"/>
    <property type="match status" value="1"/>
</dbReference>
<dbReference type="Gene3D" id="3.30.860.10">
    <property type="entry name" value="30s Ribosomal Protein S19, Chain A"/>
    <property type="match status" value="1"/>
</dbReference>
<evidence type="ECO:0000256" key="2">
    <source>
        <dbReference type="ARBA" id="ARBA00001947"/>
    </source>
</evidence>
<dbReference type="Proteomes" id="UP000232875">
    <property type="component" value="Unassembled WGS sequence"/>
</dbReference>
<dbReference type="PROSITE" id="PS51462">
    <property type="entry name" value="NUDIX"/>
    <property type="match status" value="1"/>
</dbReference>
<dbReference type="GO" id="GO:0005777">
    <property type="term" value="C:peroxisome"/>
    <property type="evidence" value="ECO:0007669"/>
    <property type="project" value="TreeGrafter"/>
</dbReference>
<dbReference type="STRING" id="2020962.A0A2N1J7V0"/>
<comment type="similarity">
    <text evidence="3 13">Belongs to the universal ribosomal protein uS19 family.</text>
</comment>
<dbReference type="InterPro" id="IPR020476">
    <property type="entry name" value="Nudix_hydrolase"/>
</dbReference>
<evidence type="ECO:0000256" key="10">
    <source>
        <dbReference type="ARBA" id="ARBA00023027"/>
    </source>
</evidence>
<sequence>MAAKNTVNFFVGSRLHRASWLRESSAYLNQAVSSTQAKFILLDQGNPVVCTDGTKESLALFSWPDVKDTVLGMVHECGNSNTADVYGPAAYNLKARDGEENAKLFQSVTKNIVSPALSLVFLGIDSEGVDSIATYTTLEGGDGRTLAIPPGSPYFALSLSFRAPGMQDKTMGNALLEKVTNEGYEVLDMRIVVLRGGLNGEDSAIVAYARTLLDWNERYTHCPGCGSRQFSAWGGHKRTCGSVVRRTTQGTPAVLENVHTEPVPASAPLCASVKSLQNYSYPRTDPVVVLGIVRHDGNTILLGRQAMWPKGLYSCPAGFVEPGETLEEAVRREGIEETGIKIDSVVYYSSQPWPLPANLMFGMFGIAAKDQPKERTDLDAELSDVFYATREQVQAAVNAAAKAQGAKKNTPTHNGEKFFAILALGVEGAAYFPGPFFVPFPNLQQALKNNTPIRTNARSCTILPNFVGLKFLVHNGKHHMPISVTEEMVGHKLGEFAPTRKRFSYRLTKNK</sequence>
<dbReference type="GO" id="GO:0019677">
    <property type="term" value="P:NAD+ catabolic process"/>
    <property type="evidence" value="ECO:0007669"/>
    <property type="project" value="TreeGrafter"/>
</dbReference>
<proteinExistence type="inferred from homology"/>
<dbReference type="AlphaFoldDB" id="A0A2N1J7V0"/>
<evidence type="ECO:0000259" key="14">
    <source>
        <dbReference type="PROSITE" id="PS51462"/>
    </source>
</evidence>
<evidence type="ECO:0000256" key="12">
    <source>
        <dbReference type="ARBA" id="ARBA00023679"/>
    </source>
</evidence>
<evidence type="ECO:0000256" key="3">
    <source>
        <dbReference type="ARBA" id="ARBA00007345"/>
    </source>
</evidence>
<evidence type="ECO:0000256" key="4">
    <source>
        <dbReference type="ARBA" id="ARBA00009595"/>
    </source>
</evidence>
<keyword evidence="10" id="KW-0520">NAD</keyword>
<gene>
    <name evidence="15" type="primary">NPY1</name>
    <name evidence="15" type="ORF">MVES_003359</name>
</gene>
<dbReference type="Pfam" id="PF00203">
    <property type="entry name" value="Ribosomal_S19"/>
    <property type="match status" value="1"/>
</dbReference>
<comment type="catalytic activity">
    <reaction evidence="12">
        <text>a 5'-end NAD(+)-phospho-ribonucleoside in mRNA + H2O = a 5'-end phospho-adenosine-phospho-ribonucleoside in mRNA + beta-nicotinamide D-ribonucleotide + 2 H(+)</text>
        <dbReference type="Rhea" id="RHEA:60876"/>
        <dbReference type="Rhea" id="RHEA-COMP:15698"/>
        <dbReference type="Rhea" id="RHEA-COMP:15719"/>
        <dbReference type="ChEBI" id="CHEBI:14649"/>
        <dbReference type="ChEBI" id="CHEBI:15377"/>
        <dbReference type="ChEBI" id="CHEBI:15378"/>
        <dbReference type="ChEBI" id="CHEBI:144029"/>
        <dbReference type="ChEBI" id="CHEBI:144051"/>
    </reaction>
    <physiologicalReaction direction="left-to-right" evidence="12">
        <dbReference type="Rhea" id="RHEA:60877"/>
    </physiologicalReaction>
</comment>
<dbReference type="GO" id="GO:0035529">
    <property type="term" value="F:NADH pyrophosphatase activity"/>
    <property type="evidence" value="ECO:0007669"/>
    <property type="project" value="TreeGrafter"/>
</dbReference>
<dbReference type="EC" id="3.6.1.22" evidence="5"/>
<keyword evidence="8" id="KW-0460">Magnesium</keyword>